<feature type="compositionally biased region" description="Polar residues" evidence="2">
    <location>
        <begin position="610"/>
        <end position="629"/>
    </location>
</feature>
<organism evidence="4">
    <name type="scientific">Arabidopsis thaliana</name>
    <name type="common">Mouse-ear cress</name>
    <dbReference type="NCBI Taxonomy" id="3702"/>
    <lineage>
        <taxon>Eukaryota</taxon>
        <taxon>Viridiplantae</taxon>
        <taxon>Streptophyta</taxon>
        <taxon>Embryophyta</taxon>
        <taxon>Tracheophyta</taxon>
        <taxon>Spermatophyta</taxon>
        <taxon>Magnoliopsida</taxon>
        <taxon>eudicotyledons</taxon>
        <taxon>Gunneridae</taxon>
        <taxon>Pentapetalae</taxon>
        <taxon>rosids</taxon>
        <taxon>malvids</taxon>
        <taxon>Brassicales</taxon>
        <taxon>Brassicaceae</taxon>
        <taxon>Camelineae</taxon>
        <taxon>Arabidopsis</taxon>
    </lineage>
</organism>
<name>Q7FZN3_ARATH</name>
<feature type="domain" description="DUF8039" evidence="3">
    <location>
        <begin position="675"/>
        <end position="752"/>
    </location>
</feature>
<feature type="compositionally biased region" description="Basic and acidic residues" evidence="2">
    <location>
        <begin position="129"/>
        <end position="146"/>
    </location>
</feature>
<protein>
    <submittedName>
        <fullName evidence="4">T17A2.4 protein</fullName>
    </submittedName>
</protein>
<dbReference type="EMBL" id="AF160183">
    <property type="protein sequence ID" value="AAD48076.1"/>
    <property type="molecule type" value="Genomic_DNA"/>
</dbReference>
<dbReference type="PANTHER" id="PTHR33499:SF11">
    <property type="entry name" value="NO APICAL MERISTEM-ASSOCIATED C-TERMINAL DOMAIN-CONTAINING PROTEIN"/>
    <property type="match status" value="1"/>
</dbReference>
<gene>
    <name evidence="4" type="primary">T17A2.4</name>
    <name evidence="5" type="ordered locus">At4g08060</name>
</gene>
<keyword evidence="1" id="KW-0175">Coiled coil</keyword>
<reference evidence="4" key="4">
    <citation type="submission" date="1999-08" db="EMBL/GenBank/DDBJ databases">
        <authorList>
            <person name="Waterston R."/>
        </authorList>
    </citation>
    <scope>NUCLEOTIDE SEQUENCE</scope>
</reference>
<sequence length="756" mass="83747">MRGPSRRFREKESDDVTLDIAPLPTTVDIDVDLEVTENERSDCEGIYKKKRGRQPKKAAAKKCNDEVEYVGTIEPTAVEQTDGETEKEADEDINGETEKEADEDINGETEKEADEYINGETEKEADEDINGKTENEAEEPEGKLELSGDEEAVQPKTKRQRGPTRMKDIAKDPNARVRVDYTMMGEPIGKGSVKLALYAGALIREHVPITIDRWTKIGEEIRTLLWKSVQARFELDEEYQKVAVLKQMGCLWRSWKSRQVTKFREAKTNQQRMNLRPKTNPTEVTRLKVWVKSRTKKDGTPVNTNAAEKIKKAAEIVSSGPQSNGTNEAQDSLSQLLGPDNRGRLRAMGRNMNKTKLACFQVKSKCMAEMQQKQDQLQQKVNELQEVIDKIKNHVNTCLLIHKANQSSVDQGSQPKCILMDWAGTDATVAEGCIISSDPDEIVNGSRLGPTNVKMIAWPVAMCVSLEEKLNPEDIAQGPRPTYGNKWKLLDLSSNDVIVAEGRWQTKDQSALVNGLPLGPAAVKVFVDVILQPETFIWRPTMDVTYLEDCLQSFVAWPAHKVSYENTTDSAVQKAPLQSSQSTYPTGSASKGKSAATSQQNGATEKSLGDKQQNGATKGKSGHNSSIQVSAAKGSESAGTIAKSLGEKQPTVVPKSPVKKTQLASQTPLRRSPANHKCKVMDISGKKRVVGAGRVHSIDPDQKVHHVRLGENAARVWVDVVNVDDAAVWRPSDEIEYMRDSLGSSIAWPKDKMVTY</sequence>
<dbReference type="InterPro" id="IPR004252">
    <property type="entry name" value="Probable_transposase_24"/>
</dbReference>
<dbReference type="Pfam" id="PF03004">
    <property type="entry name" value="Transposase_24"/>
    <property type="match status" value="1"/>
</dbReference>
<dbReference type="AlphaFoldDB" id="Q7FZN3"/>
<evidence type="ECO:0000259" key="3">
    <source>
        <dbReference type="Pfam" id="PF26133"/>
    </source>
</evidence>
<reference evidence="4" key="3">
    <citation type="submission" date="1999-06" db="EMBL/GenBank/DDBJ databases">
        <title>The sequence of A. thaliana T17A2.</title>
        <authorList>
            <person name="Cordes M."/>
            <person name="Wohldmann P."/>
            <person name="Spalding L."/>
        </authorList>
    </citation>
    <scope>NUCLEOTIDE SEQUENCE</scope>
</reference>
<reference evidence="4" key="2">
    <citation type="submission" date="1999-06" db="EMBL/GenBank/DDBJ databases">
        <title>The A. thaliana Genome Sequencing Project.</title>
        <authorList>
            <person name="WashU"/>
        </authorList>
    </citation>
    <scope>NUCLEOTIDE SEQUENCE</scope>
</reference>
<dbReference type="PANTHER" id="PTHR33499">
    <property type="entry name" value="OS12G0282400 PROTEIN-RELATED"/>
    <property type="match status" value="1"/>
</dbReference>
<evidence type="ECO:0000256" key="1">
    <source>
        <dbReference type="SAM" id="Coils"/>
    </source>
</evidence>
<evidence type="ECO:0000313" key="4">
    <source>
        <dbReference type="EMBL" id="AAD48076.1"/>
    </source>
</evidence>
<dbReference type="InterPro" id="IPR058352">
    <property type="entry name" value="DUF8039"/>
</dbReference>
<feature type="region of interest" description="Disordered" evidence="2">
    <location>
        <begin position="73"/>
        <end position="165"/>
    </location>
</feature>
<feature type="domain" description="DUF8039" evidence="3">
    <location>
        <begin position="492"/>
        <end position="563"/>
    </location>
</feature>
<evidence type="ECO:0000256" key="2">
    <source>
        <dbReference type="SAM" id="MobiDB-lite"/>
    </source>
</evidence>
<proteinExistence type="predicted"/>
<feature type="compositionally biased region" description="Low complexity" evidence="2">
    <location>
        <begin position="586"/>
        <end position="600"/>
    </location>
</feature>
<reference evidence="5" key="5">
    <citation type="submission" date="2000-03" db="EMBL/GenBank/DDBJ databases">
        <authorList>
            <person name="EU Arabidopsis sequencing project"/>
        </authorList>
    </citation>
    <scope>NUCLEOTIDE SEQUENCE</scope>
</reference>
<accession>Q7FZN3</accession>
<reference key="1">
    <citation type="journal article" date="1999" name="Nature">
        <title>Sequence and analysis of chromosome 4 of the plant Arabidopsis thaliana.</title>
        <authorList>
            <consortium name="EU"/>
            <consortium name="CSHL and WU Arabidopsis Sequencing Project"/>
            <person name="Mayer K."/>
            <person name="Schuller C."/>
            <person name="Wambutt R."/>
            <person name="Murphy G."/>
            <person name="Volckaert G."/>
            <person name="Pohl T."/>
            <person name="Dusterhoft A."/>
            <person name="Stiekema W."/>
            <person name="Entian K.D."/>
            <person name="Terryn N."/>
            <person name="Harris B."/>
            <person name="Ansorge W."/>
            <person name="Brandt P."/>
            <person name="Grivell L."/>
            <person name="Rieger M."/>
            <person name="Weichselgartner M."/>
            <person name="de Simone V."/>
            <person name="Obermaier B."/>
            <person name="Mache R."/>
            <person name="Muller M."/>
            <person name="Kreis M."/>
            <person name="Delseny M."/>
            <person name="Puigdomenech P."/>
            <person name="Watson M."/>
            <person name="Schmidtheini T."/>
            <person name="Reichert B."/>
            <person name="Portatelle D."/>
            <person name="Perez-Alonso M."/>
            <person name="Boutry M."/>
            <person name="Bancroft I."/>
            <person name="Vos P."/>
            <person name="Hoheisel J."/>
            <person name="Zimmermann W."/>
            <person name="Wedler H."/>
            <person name="Ridley P."/>
            <person name="Langham S.A."/>
            <person name="McCullagh B."/>
            <person name="Bilham L."/>
            <person name="Robben J."/>
            <person name="Van der Schueren J."/>
            <person name="Grymonprez B."/>
            <person name="Chuang Y.J."/>
            <person name="Vandenbussche F."/>
            <person name="Braeken M."/>
            <person name="Weltjens I."/>
            <person name="Voet M."/>
            <person name="Bastiaens I."/>
            <person name="Aert R."/>
            <person name="Defoor E."/>
            <person name="Weitzenegger T."/>
            <person name="Bothe G."/>
            <person name="Ramsperger U."/>
            <person name="Hilbert H."/>
            <person name="Braun M."/>
            <person name="Holzer E."/>
            <person name="Brandt A."/>
            <person name="Peters S."/>
            <person name="van Staveren M."/>
            <person name="Dirske W."/>
            <person name="Mooijman P."/>
            <person name="Klein Lankhorst R."/>
            <person name="Rose M."/>
            <person name="Hauf J."/>
            <person name="Kotter P."/>
            <person name="Berneiser S."/>
            <person name="Hempel S."/>
            <person name="Feldpausch M."/>
            <person name="Lamberth S."/>
            <person name="Van den Daele H."/>
            <person name="De Keyser A."/>
            <person name="Buysshaert C."/>
            <person name="Gielen J."/>
            <person name="Villarroel R."/>
            <person name="De Clercq R."/>
            <person name="Van Montagu M."/>
            <person name="Rogers J."/>
            <person name="Cronin A."/>
            <person name="Quail M."/>
            <person name="Bray-Allen S."/>
            <person name="Clark L."/>
            <person name="Doggett J."/>
            <person name="Hall S."/>
            <person name="Kay M."/>
            <person name="Lennard N."/>
            <person name="McLay K."/>
            <person name="Mayes R."/>
            <person name="Pettett A."/>
            <person name="Rajandream M.A."/>
            <person name="Lyne M."/>
            <person name="Benes V."/>
            <person name="Rechmann S."/>
            <person name="Borkova D."/>
            <person name="Blocker H."/>
            <person name="Scharfe M."/>
            <person name="Grimm M."/>
            <person name="Lohnert T.H."/>
            <person name="Dose S."/>
            <person name="de Haan M."/>
            <person name="Maarse A."/>
            <person name="Schafer M."/>
            <person name="Muller-Auer S."/>
            <person name="Gabel C."/>
            <person name="Fuchs M."/>
            <person name="Fartmann B."/>
            <person name="Granderath K."/>
            <person name="Dauner D."/>
            <person name="Herzl A."/>
            <person name="Neumann S."/>
            <person name="Argiriou A."/>
            <person name="Vitale D."/>
            <person name="Liguori R."/>
            <person name="Piravandi E."/>
            <person name="Massenet O."/>
            <person name="Quigley F."/>
            <person name="Clabauld G."/>
            <person name="Mundlein A."/>
            <person name="Felber R."/>
            <person name="Schnabl S."/>
            <person name="Hiller R."/>
            <person name="Schmidt W."/>
            <person name="Lecharny A."/>
            <person name="Aubourg S."/>
            <person name="Chefdor F."/>
            <person name="Cooke R."/>
            <person name="Berger C."/>
            <person name="Montfort A."/>
            <person name="Casacuberta E."/>
            <person name="Gibbons T."/>
            <person name="Weber N."/>
            <person name="Vandenbol M."/>
            <person name="Bargues M."/>
            <person name="Terol J."/>
            <person name="Torres A."/>
            <person name="Perez-Perez A."/>
            <person name="Purnelle B."/>
            <person name="Bent E."/>
            <person name="Johnson S."/>
            <person name="Tacon D."/>
            <person name="Jesse T."/>
            <person name="Heijnen L."/>
            <person name="Schwarz S."/>
            <person name="Scholler P."/>
            <person name="Heber S."/>
            <person name="Francs P."/>
            <person name="Bielke C."/>
            <person name="Frishman D."/>
            <person name="Haase D."/>
            <person name="Lemcke K."/>
            <person name="Mewes H.W."/>
            <person name="Stocker S."/>
            <person name="Zaccaria P."/>
            <person name="Bevan M."/>
            <person name="Wilson R.K."/>
            <person name="de la Bastide M."/>
            <person name="Habermann K."/>
            <person name="Parnell L."/>
            <person name="Dedhia N."/>
            <person name="Gnoj L."/>
            <person name="Schutz K."/>
            <person name="Huang E."/>
            <person name="Spiegel L."/>
            <person name="Sehkon M."/>
            <person name="Murray J."/>
            <person name="Sheet P."/>
            <person name="Cordes M."/>
            <person name="Abu-Threideh J."/>
            <person name="Stoneking T."/>
            <person name="Kalicki J."/>
            <person name="Graves T."/>
            <person name="Harmon G."/>
            <person name="Edwards J."/>
            <person name="Latreille P."/>
            <person name="Courtney L."/>
            <person name="Cloud J."/>
            <person name="Abbott A."/>
            <person name="Scott K."/>
            <person name="Johnson D."/>
            <person name="Minx P."/>
            <person name="Bentley D."/>
            <person name="Fulton B."/>
            <person name="Miller N."/>
            <person name="Greco T."/>
            <person name="Kemp K."/>
            <person name="Kramer J."/>
            <person name="Fulton L."/>
            <person name="Mardis E."/>
            <person name="Dante M."/>
            <person name="Pepin K."/>
            <person name="Hillier L."/>
            <person name="Nelson J."/>
            <person name="Spieth J."/>
            <person name="Ryan E."/>
            <person name="Andrews S."/>
            <person name="Geisel C."/>
            <person name="Layman D."/>
            <person name="Du H."/>
            <person name="Ali J."/>
            <person name="Berghoff A."/>
            <person name="Jones K."/>
            <person name="Drone K."/>
            <person name="Cotton M."/>
            <person name="Joshu C."/>
            <person name="Antonoiu B."/>
            <person name="Zidanic M."/>
            <person name="Strong C."/>
            <person name="Sun H."/>
            <person name="Lamar B."/>
            <person name="Yordan C."/>
            <person name="Ma P."/>
            <person name="Zhong J."/>
            <person name="Preston R."/>
            <person name="Vil D."/>
            <person name="Shekher M."/>
            <person name="Matero A."/>
            <person name="Shah R."/>
            <person name="Swaby I.K."/>
            <person name="O'Shaughnessy A."/>
            <person name="Rodriguez M."/>
            <person name="Hoffmann J."/>
            <person name="Till S."/>
            <person name="Granat S."/>
            <person name="Shohdy N."/>
            <person name="Hasegawa A."/>
            <person name="Hameed A."/>
            <person name="Lodhi M."/>
            <person name="Johnson A."/>
            <person name="Chen E."/>
            <person name="Marra M."/>
            <person name="Martienssen R."/>
            <person name="McCombie W.R."/>
        </authorList>
    </citation>
    <scope>NUCLEOTIDE SEQUENCE [LARGE SCALE GENOMIC DNA]</scope>
    <source>
        <strain>cv. Columbia</strain>
    </source>
</reference>
<feature type="compositionally biased region" description="Acidic residues" evidence="2">
    <location>
        <begin position="81"/>
        <end position="128"/>
    </location>
</feature>
<feature type="compositionally biased region" description="Polar residues" evidence="2">
    <location>
        <begin position="571"/>
        <end position="585"/>
    </location>
</feature>
<feature type="region of interest" description="Disordered" evidence="2">
    <location>
        <begin position="317"/>
        <end position="342"/>
    </location>
</feature>
<evidence type="ECO:0000313" key="5">
    <source>
        <dbReference type="EMBL" id="CAB81143.1"/>
    </source>
</evidence>
<feature type="coiled-coil region" evidence="1">
    <location>
        <begin position="363"/>
        <end position="397"/>
    </location>
</feature>
<feature type="compositionally biased region" description="Polar residues" evidence="2">
    <location>
        <begin position="319"/>
        <end position="335"/>
    </location>
</feature>
<dbReference type="EMBL" id="AL161509">
    <property type="protein sequence ID" value="CAB81143.1"/>
    <property type="molecule type" value="Genomic_DNA"/>
</dbReference>
<dbReference type="PIR" id="D85079">
    <property type="entry name" value="D85079"/>
</dbReference>
<feature type="region of interest" description="Disordered" evidence="2">
    <location>
        <begin position="571"/>
        <end position="675"/>
    </location>
</feature>
<dbReference type="Pfam" id="PF26133">
    <property type="entry name" value="DUF8039"/>
    <property type="match status" value="2"/>
</dbReference>